<evidence type="ECO:0000259" key="10">
    <source>
        <dbReference type="Pfam" id="PF00441"/>
    </source>
</evidence>
<dbReference type="EC" id="1.3.8.10" evidence="7"/>
<feature type="domain" description="Acyl-CoA dehydrogenase/oxidase N-terminal" evidence="12">
    <location>
        <begin position="8"/>
        <end position="119"/>
    </location>
</feature>
<dbReference type="Gene3D" id="1.10.540.10">
    <property type="entry name" value="Acyl-CoA dehydrogenase/oxidase, N-terminal domain"/>
    <property type="match status" value="1"/>
</dbReference>
<organism evidence="13 14">
    <name type="scientific">Caldimicrobium thiodismutans</name>
    <dbReference type="NCBI Taxonomy" id="1653476"/>
    <lineage>
        <taxon>Bacteria</taxon>
        <taxon>Pseudomonadati</taxon>
        <taxon>Thermodesulfobacteriota</taxon>
        <taxon>Thermodesulfobacteria</taxon>
        <taxon>Thermodesulfobacteriales</taxon>
        <taxon>Thermodesulfobacteriaceae</taxon>
        <taxon>Caldimicrobium</taxon>
    </lineage>
</organism>
<evidence type="ECO:0000256" key="9">
    <source>
        <dbReference type="RuleBase" id="RU362125"/>
    </source>
</evidence>
<dbReference type="InterPro" id="IPR013786">
    <property type="entry name" value="AcylCoA_DH/ox_N"/>
</dbReference>
<evidence type="ECO:0000256" key="5">
    <source>
        <dbReference type="ARBA" id="ARBA00022827"/>
    </source>
</evidence>
<keyword evidence="5 9" id="KW-0274">FAD</keyword>
<dbReference type="InterPro" id="IPR046373">
    <property type="entry name" value="Acyl-CoA_Oxase/DH_mid-dom_sf"/>
</dbReference>
<dbReference type="PANTHER" id="PTHR43884">
    <property type="entry name" value="ACYL-COA DEHYDROGENASE"/>
    <property type="match status" value="1"/>
</dbReference>
<dbReference type="Proteomes" id="UP000235731">
    <property type="component" value="Unassembled WGS sequence"/>
</dbReference>
<dbReference type="AlphaFoldDB" id="A0A2N7PIX5"/>
<dbReference type="GO" id="GO:0050660">
    <property type="term" value="F:flavin adenine dinucleotide binding"/>
    <property type="evidence" value="ECO:0007669"/>
    <property type="project" value="InterPro"/>
</dbReference>
<comment type="caution">
    <text evidence="13">The sequence shown here is derived from an EMBL/GenBank/DDBJ whole genome shotgun (WGS) entry which is preliminary data.</text>
</comment>
<dbReference type="InterPro" id="IPR009075">
    <property type="entry name" value="AcylCo_DH/oxidase_C"/>
</dbReference>
<evidence type="ECO:0000259" key="12">
    <source>
        <dbReference type="Pfam" id="PF02771"/>
    </source>
</evidence>
<dbReference type="InterPro" id="IPR006091">
    <property type="entry name" value="Acyl-CoA_Oxase/DH_mid-dom"/>
</dbReference>
<sequence length="384" mass="42399">MLVKYSLTEEQSLLVELIKRIGEEYIAPFALEWDEKESFDNRPIRALADADLFGIIVPKEYGGLGMGVFEMCLAVEWLSYYCAGVSTTYAASFLGAYPLILFGNEKQKEKYLPDIARGKKLCAFALTEPQAGSDAFGIKTTARKEGDYYVLNGVKQWITNGGLADINIVIALTDPAKGPRGASAFIVEKGDPGFSAGKKEKKLGLRSSVTTDLIFNDCKIPADRLLSREGMGFMVALKTLDYARCGAGAQALGVAQAALEVSIKHAKKRIQFGQPVYNFQAVSHTFAEMTMRLEASRALVYQVAKFIDAGAKDFSGASAMAKCFATDQAMWICERAIQMMGGYGYMRDYPVQKFFRDVKCLQIYEGTNEIQKNVIARELSKVYK</sequence>
<dbReference type="InterPro" id="IPR036250">
    <property type="entry name" value="AcylCo_DH-like_C"/>
</dbReference>
<keyword evidence="6 9" id="KW-0560">Oxidoreductase</keyword>
<dbReference type="PIRSF" id="PIRSF016578">
    <property type="entry name" value="HsaA"/>
    <property type="match status" value="1"/>
</dbReference>
<dbReference type="PROSITE" id="PS00072">
    <property type="entry name" value="ACYL_COA_DH_1"/>
    <property type="match status" value="1"/>
</dbReference>
<protein>
    <recommendedName>
        <fullName evidence="8">Cyclohex-1-ene-1-carbonyl-CoA dehydrogenase</fullName>
        <ecNumber evidence="7">1.3.8.10</ecNumber>
    </recommendedName>
</protein>
<evidence type="ECO:0000256" key="3">
    <source>
        <dbReference type="ARBA" id="ARBA00011881"/>
    </source>
</evidence>
<dbReference type="PROSITE" id="PS00073">
    <property type="entry name" value="ACYL_COA_DH_2"/>
    <property type="match status" value="1"/>
</dbReference>
<feature type="domain" description="Acyl-CoA oxidase/dehydrogenase middle" evidence="11">
    <location>
        <begin position="123"/>
        <end position="218"/>
    </location>
</feature>
<dbReference type="EMBL" id="PNIE01000064">
    <property type="protein sequence ID" value="PMP62426.1"/>
    <property type="molecule type" value="Genomic_DNA"/>
</dbReference>
<gene>
    <name evidence="13" type="ORF">C0197_04595</name>
</gene>
<dbReference type="SUPFAM" id="SSF56645">
    <property type="entry name" value="Acyl-CoA dehydrogenase NM domain-like"/>
    <property type="match status" value="1"/>
</dbReference>
<dbReference type="FunFam" id="2.40.110.10:FF:000001">
    <property type="entry name" value="Acyl-CoA dehydrogenase, mitochondrial"/>
    <property type="match status" value="1"/>
</dbReference>
<dbReference type="Gene3D" id="1.20.140.10">
    <property type="entry name" value="Butyryl-CoA Dehydrogenase, subunit A, domain 3"/>
    <property type="match status" value="1"/>
</dbReference>
<evidence type="ECO:0000313" key="14">
    <source>
        <dbReference type="Proteomes" id="UP000235731"/>
    </source>
</evidence>
<proteinExistence type="inferred from homology"/>
<accession>A0A2N7PIX5</accession>
<evidence type="ECO:0000256" key="1">
    <source>
        <dbReference type="ARBA" id="ARBA00001974"/>
    </source>
</evidence>
<evidence type="ECO:0000256" key="6">
    <source>
        <dbReference type="ARBA" id="ARBA00023002"/>
    </source>
</evidence>
<dbReference type="SUPFAM" id="SSF47203">
    <property type="entry name" value="Acyl-CoA dehydrogenase C-terminal domain-like"/>
    <property type="match status" value="1"/>
</dbReference>
<name>A0A2N7PIX5_9BACT</name>
<reference evidence="13 14" key="1">
    <citation type="submission" date="2018-01" db="EMBL/GenBank/DDBJ databases">
        <title>Metagenomic assembled genomes from two thermal pools in the Uzon Caldera, Kamchatka, Russia.</title>
        <authorList>
            <person name="Wilkins L."/>
            <person name="Ettinger C."/>
        </authorList>
    </citation>
    <scope>NUCLEOTIDE SEQUENCE [LARGE SCALE GENOMIC DNA]</scope>
    <source>
        <strain evidence="13">ZAV-15</strain>
    </source>
</reference>
<evidence type="ECO:0000313" key="13">
    <source>
        <dbReference type="EMBL" id="PMP62426.1"/>
    </source>
</evidence>
<dbReference type="Pfam" id="PF00441">
    <property type="entry name" value="Acyl-CoA_dh_1"/>
    <property type="match status" value="1"/>
</dbReference>
<dbReference type="InterPro" id="IPR006089">
    <property type="entry name" value="Acyl-CoA_DH_CS"/>
</dbReference>
<comment type="cofactor">
    <cofactor evidence="1 9">
        <name>FAD</name>
        <dbReference type="ChEBI" id="CHEBI:57692"/>
    </cofactor>
</comment>
<dbReference type="Pfam" id="PF02771">
    <property type="entry name" value="Acyl-CoA_dh_N"/>
    <property type="match status" value="1"/>
</dbReference>
<evidence type="ECO:0000256" key="2">
    <source>
        <dbReference type="ARBA" id="ARBA00009347"/>
    </source>
</evidence>
<evidence type="ECO:0000256" key="4">
    <source>
        <dbReference type="ARBA" id="ARBA00022630"/>
    </source>
</evidence>
<dbReference type="Gene3D" id="2.40.110.10">
    <property type="entry name" value="Butyryl-CoA Dehydrogenase, subunit A, domain 2"/>
    <property type="match status" value="1"/>
</dbReference>
<dbReference type="GO" id="GO:0003995">
    <property type="term" value="F:acyl-CoA dehydrogenase activity"/>
    <property type="evidence" value="ECO:0007669"/>
    <property type="project" value="InterPro"/>
</dbReference>
<dbReference type="FunFam" id="1.20.140.10:FF:000004">
    <property type="entry name" value="Acyl-CoA dehydrogenase FadE25"/>
    <property type="match status" value="1"/>
</dbReference>
<evidence type="ECO:0000259" key="11">
    <source>
        <dbReference type="Pfam" id="PF02770"/>
    </source>
</evidence>
<evidence type="ECO:0000256" key="7">
    <source>
        <dbReference type="ARBA" id="ARBA00066362"/>
    </source>
</evidence>
<feature type="domain" description="Acyl-CoA dehydrogenase/oxidase C-terminal" evidence="10">
    <location>
        <begin position="230"/>
        <end position="379"/>
    </location>
</feature>
<dbReference type="PANTHER" id="PTHR43884:SF12">
    <property type="entry name" value="ISOVALERYL-COA DEHYDROGENASE, MITOCHONDRIAL-RELATED"/>
    <property type="match status" value="1"/>
</dbReference>
<dbReference type="InterPro" id="IPR037069">
    <property type="entry name" value="AcylCoA_DH/ox_N_sf"/>
</dbReference>
<dbReference type="InterPro" id="IPR009100">
    <property type="entry name" value="AcylCoA_DH/oxidase_NM_dom_sf"/>
</dbReference>
<evidence type="ECO:0000256" key="8">
    <source>
        <dbReference type="ARBA" id="ARBA00072305"/>
    </source>
</evidence>
<dbReference type="FunFam" id="1.10.540.10:FF:000026">
    <property type="entry name" value="Acyl-CoA dehydrogenase medium chain"/>
    <property type="match status" value="1"/>
</dbReference>
<comment type="similarity">
    <text evidence="2 9">Belongs to the acyl-CoA dehydrogenase family.</text>
</comment>
<dbReference type="Pfam" id="PF02770">
    <property type="entry name" value="Acyl-CoA_dh_M"/>
    <property type="match status" value="1"/>
</dbReference>
<comment type="subunit">
    <text evidence="3">Homotetramer.</text>
</comment>
<keyword evidence="4 9" id="KW-0285">Flavoprotein</keyword>